<dbReference type="Proteomes" id="UP000618926">
    <property type="component" value="Unassembled WGS sequence"/>
</dbReference>
<gene>
    <name evidence="1" type="ORF">IIE05_04455</name>
</gene>
<evidence type="ECO:0000313" key="2">
    <source>
        <dbReference type="Proteomes" id="UP000618926"/>
    </source>
</evidence>
<evidence type="ECO:0000313" key="1">
    <source>
        <dbReference type="EMBL" id="MBE2887216.1"/>
    </source>
</evidence>
<comment type="caution">
    <text evidence="1">The sequence shown here is derived from an EMBL/GenBank/DDBJ whole genome shotgun (WGS) entry which is preliminary data.</text>
</comment>
<dbReference type="InterPro" id="IPR022385">
    <property type="entry name" value="Rhs_assc_core"/>
</dbReference>
<dbReference type="Gene3D" id="2.180.10.10">
    <property type="entry name" value="RHS repeat-associated core"/>
    <property type="match status" value="1"/>
</dbReference>
<protein>
    <submittedName>
        <fullName evidence="1">RHS repeat-associated core domain-containing protein</fullName>
    </submittedName>
</protein>
<sequence>MHSRAVWPPLINGQVSGDYQHYTYRARYYDPLEGRFIQKDPIGQKDGINLYSYVQNQPISRRDPSGLIGEGMSMGAQGMALLGGGRFTSWCCDGCNLWMIRGTKFLGGLGFGFMGGFSLEHGDKKNCPGGYSGASIECAIGPLTGSSSLGSDWTSTGAGPGWGMELFVISIAKMDPGYPRIVGKCNSK</sequence>
<dbReference type="InterPro" id="IPR050708">
    <property type="entry name" value="T6SS_VgrG/RHS"/>
</dbReference>
<dbReference type="PRINTS" id="PR00394">
    <property type="entry name" value="RHSPROTEIN"/>
</dbReference>
<dbReference type="EMBL" id="JADBFD010000005">
    <property type="protein sequence ID" value="MBE2887216.1"/>
    <property type="molecule type" value="Genomic_DNA"/>
</dbReference>
<accession>A0ABR9NSH2</accession>
<reference evidence="1 2" key="1">
    <citation type="submission" date="2020-10" db="EMBL/GenBank/DDBJ databases">
        <title>Investigation of anaerobic biodegradation of phenanthrene by a sulfate-dependent Geobacter anodireducens strain PheS2.</title>
        <authorList>
            <person name="Zhang Z."/>
        </authorList>
    </citation>
    <scope>NUCLEOTIDE SEQUENCE [LARGE SCALE GENOMIC DNA]</scope>
    <source>
        <strain evidence="1 2">PheS2</strain>
    </source>
</reference>
<keyword evidence="2" id="KW-1185">Reference proteome</keyword>
<proteinExistence type="predicted"/>
<dbReference type="PANTHER" id="PTHR32305:SF15">
    <property type="entry name" value="PROTEIN RHSA-RELATED"/>
    <property type="match status" value="1"/>
</dbReference>
<name>A0ABR9NSH2_9BACT</name>
<organism evidence="1 2">
    <name type="scientific">Geobacter anodireducens</name>
    <dbReference type="NCBI Taxonomy" id="1340425"/>
    <lineage>
        <taxon>Bacteria</taxon>
        <taxon>Pseudomonadati</taxon>
        <taxon>Thermodesulfobacteriota</taxon>
        <taxon>Desulfuromonadia</taxon>
        <taxon>Geobacterales</taxon>
        <taxon>Geobacteraceae</taxon>
        <taxon>Geobacter</taxon>
    </lineage>
</organism>
<dbReference type="NCBIfam" id="TIGR03696">
    <property type="entry name" value="Rhs_assc_core"/>
    <property type="match status" value="1"/>
</dbReference>
<dbReference type="PANTHER" id="PTHR32305">
    <property type="match status" value="1"/>
</dbReference>